<name>A0AAU8A588_9BURK</name>
<evidence type="ECO:0000313" key="1">
    <source>
        <dbReference type="EMBL" id="XCC58571.1"/>
    </source>
</evidence>
<gene>
    <name evidence="1" type="ORF">NKE59_04635</name>
</gene>
<proteinExistence type="predicted"/>
<reference evidence="1" key="1">
    <citation type="submission" date="2022-06" db="EMBL/GenBank/DDBJ databases">
        <title>New Polynucleobacter species.</title>
        <authorList>
            <person name="Hahn M.W."/>
        </authorList>
    </citation>
    <scope>NUCLEOTIDE SEQUENCE</scope>
    <source>
        <strain evidence="1">UK-FUSCHL-C3</strain>
    </source>
</reference>
<protein>
    <submittedName>
        <fullName evidence="1">Uncharacterized protein</fullName>
    </submittedName>
</protein>
<dbReference type="AlphaFoldDB" id="A0AAU8A588"/>
<accession>A0AAU8A588</accession>
<sequence>MTLKSTDLAKRQGLTIAHRMKNATKADLAKKTGKGKDGIKTNPLLQSILGKVNKDNNKD</sequence>
<dbReference type="RefSeq" id="WP_353439838.1">
    <property type="nucleotide sequence ID" value="NZ_CP099959.1"/>
</dbReference>
<organism evidence="1">
    <name type="scientific">Polynucleobacter sp. UK-FUSCHL-C3</name>
    <dbReference type="NCBI Taxonomy" id="2955208"/>
    <lineage>
        <taxon>Bacteria</taxon>
        <taxon>Pseudomonadati</taxon>
        <taxon>Pseudomonadota</taxon>
        <taxon>Betaproteobacteria</taxon>
        <taxon>Burkholderiales</taxon>
        <taxon>Burkholderiaceae</taxon>
        <taxon>Polynucleobacter</taxon>
    </lineage>
</organism>
<dbReference type="EMBL" id="CP099959">
    <property type="protein sequence ID" value="XCC58571.1"/>
    <property type="molecule type" value="Genomic_DNA"/>
</dbReference>